<evidence type="ECO:0000313" key="1">
    <source>
        <dbReference type="EMBL" id="GAA2407338.1"/>
    </source>
</evidence>
<proteinExistence type="predicted"/>
<name>A0ABN3IM77_9ACTN</name>
<dbReference type="EMBL" id="BAAATJ010000019">
    <property type="protein sequence ID" value="GAA2407338.1"/>
    <property type="molecule type" value="Genomic_DNA"/>
</dbReference>
<keyword evidence="2" id="KW-1185">Reference proteome</keyword>
<gene>
    <name evidence="1" type="ORF">GCM10010420_39280</name>
</gene>
<accession>A0ABN3IM77</accession>
<dbReference type="Proteomes" id="UP001500058">
    <property type="component" value="Unassembled WGS sequence"/>
</dbReference>
<dbReference type="RefSeq" id="WP_344632382.1">
    <property type="nucleotide sequence ID" value="NZ_BAAATJ010000019.1"/>
</dbReference>
<protein>
    <submittedName>
        <fullName evidence="1">Uncharacterized protein</fullName>
    </submittedName>
</protein>
<sequence length="143" mass="15337">MKRNALPAQRTTSADAPLIATQKADTLPPVLLEQATLSEGIYVIFKDDSTPIRAAYDPKQVNPAVAEAMLRLELGRRHDVPAGLVISVGGSLALAPLPDGEPLRVERQDDSGLHVTLDTAQADLDTVLELLERAHEEKTGARA</sequence>
<comment type="caution">
    <text evidence="1">The sequence shown here is derived from an EMBL/GenBank/DDBJ whole genome shotgun (WGS) entry which is preliminary data.</text>
</comment>
<reference evidence="1 2" key="1">
    <citation type="journal article" date="2019" name="Int. J. Syst. Evol. Microbiol.">
        <title>The Global Catalogue of Microorganisms (GCM) 10K type strain sequencing project: providing services to taxonomists for standard genome sequencing and annotation.</title>
        <authorList>
            <consortium name="The Broad Institute Genomics Platform"/>
            <consortium name="The Broad Institute Genome Sequencing Center for Infectious Disease"/>
            <person name="Wu L."/>
            <person name="Ma J."/>
        </authorList>
    </citation>
    <scope>NUCLEOTIDE SEQUENCE [LARGE SCALE GENOMIC DNA]</scope>
    <source>
        <strain evidence="1 2">JCM 6921</strain>
    </source>
</reference>
<organism evidence="1 2">
    <name type="scientific">Streptomyces glaucosporus</name>
    <dbReference type="NCBI Taxonomy" id="284044"/>
    <lineage>
        <taxon>Bacteria</taxon>
        <taxon>Bacillati</taxon>
        <taxon>Actinomycetota</taxon>
        <taxon>Actinomycetes</taxon>
        <taxon>Kitasatosporales</taxon>
        <taxon>Streptomycetaceae</taxon>
        <taxon>Streptomyces</taxon>
    </lineage>
</organism>
<evidence type="ECO:0000313" key="2">
    <source>
        <dbReference type="Proteomes" id="UP001500058"/>
    </source>
</evidence>